<evidence type="ECO:0000313" key="2">
    <source>
        <dbReference type="EMBL" id="CRZ12880.1"/>
    </source>
</evidence>
<dbReference type="EMBL" id="HACM01012438">
    <property type="protein sequence ID" value="CRZ12880.1"/>
    <property type="molecule type" value="Transcribed_RNA"/>
</dbReference>
<reference evidence="2" key="1">
    <citation type="submission" date="2015-04" db="EMBL/GenBank/DDBJ databases">
        <title>The genome sequence of the plant pathogenic Rhizarian Plasmodiophora brassicae reveals insights in its biotrophic life cycle and the origin of chitin synthesis.</title>
        <authorList>
            <person name="Schwelm A."/>
            <person name="Fogelqvist J."/>
            <person name="Knaust A."/>
            <person name="Julke S."/>
            <person name="Lilja T."/>
            <person name="Dhandapani V."/>
            <person name="Bonilla-Rosso G."/>
            <person name="Karlsson M."/>
            <person name="Shevchenko A."/>
            <person name="Choi S.R."/>
            <person name="Kim H.G."/>
            <person name="Park J.Y."/>
            <person name="Lim Y.P."/>
            <person name="Ludwig-Muller J."/>
            <person name="Dixelius C."/>
        </authorList>
    </citation>
    <scope>NUCLEOTIDE SEQUENCE</scope>
    <source>
        <tissue evidence="2">Potato root galls</tissue>
    </source>
</reference>
<sequence length="123" mass="13396">MRPGKKPRYVARGFSQKQSTRPPLSHPSLDVDTAHLYGKQNEGPGGSTRLQGGEINQRLVAGKGDAGRNPWINTLKTSASALPPANRASYVKRLSKKLAIIGVSVDDLVVEGTTYHTTRRRFS</sequence>
<proteinExistence type="predicted"/>
<feature type="region of interest" description="Disordered" evidence="1">
    <location>
        <begin position="1"/>
        <end position="67"/>
    </location>
</feature>
<evidence type="ECO:0000256" key="1">
    <source>
        <dbReference type="SAM" id="MobiDB-lite"/>
    </source>
</evidence>
<protein>
    <submittedName>
        <fullName evidence="2">Uncharacterized protein</fullName>
    </submittedName>
</protein>
<name>A0A0H5RFD3_9EUKA</name>
<accession>A0A0H5RFD3</accession>
<feature type="non-terminal residue" evidence="2">
    <location>
        <position position="123"/>
    </location>
</feature>
<organism evidence="2">
    <name type="scientific">Spongospora subterranea</name>
    <dbReference type="NCBI Taxonomy" id="70186"/>
    <lineage>
        <taxon>Eukaryota</taxon>
        <taxon>Sar</taxon>
        <taxon>Rhizaria</taxon>
        <taxon>Endomyxa</taxon>
        <taxon>Phytomyxea</taxon>
        <taxon>Plasmodiophorida</taxon>
        <taxon>Plasmodiophoridae</taxon>
        <taxon>Spongospora</taxon>
    </lineage>
</organism>
<dbReference type="AlphaFoldDB" id="A0A0H5RFD3"/>